<evidence type="ECO:0008006" key="3">
    <source>
        <dbReference type="Google" id="ProtNLM"/>
    </source>
</evidence>
<dbReference type="InterPro" id="IPR029063">
    <property type="entry name" value="SAM-dependent_MTases_sf"/>
</dbReference>
<dbReference type="Proteomes" id="UP001417504">
    <property type="component" value="Unassembled WGS sequence"/>
</dbReference>
<evidence type="ECO:0000313" key="1">
    <source>
        <dbReference type="EMBL" id="KAK9116326.1"/>
    </source>
</evidence>
<dbReference type="EMBL" id="JBBNAE010000006">
    <property type="protein sequence ID" value="KAK9116326.1"/>
    <property type="molecule type" value="Genomic_DNA"/>
</dbReference>
<dbReference type="SUPFAM" id="SSF53335">
    <property type="entry name" value="S-adenosyl-L-methionine-dependent methyltransferases"/>
    <property type="match status" value="1"/>
</dbReference>
<dbReference type="Gene3D" id="3.40.50.150">
    <property type="entry name" value="Vaccinia Virus protein VP39"/>
    <property type="match status" value="1"/>
</dbReference>
<dbReference type="GO" id="GO:0005739">
    <property type="term" value="C:mitochondrion"/>
    <property type="evidence" value="ECO:0007669"/>
    <property type="project" value="TreeGrafter"/>
</dbReference>
<keyword evidence="2" id="KW-1185">Reference proteome</keyword>
<dbReference type="GO" id="GO:0008425">
    <property type="term" value="F:2-methoxy-6-polyprenyl-1,4-benzoquinol methyltransferase activity"/>
    <property type="evidence" value="ECO:0007669"/>
    <property type="project" value="TreeGrafter"/>
</dbReference>
<accession>A0AAP0IKE2</accession>
<dbReference type="PANTHER" id="PTHR43591">
    <property type="entry name" value="METHYLTRANSFERASE"/>
    <property type="match status" value="1"/>
</dbReference>
<name>A0AAP0IKE2_9MAGN</name>
<proteinExistence type="predicted"/>
<dbReference type="AlphaFoldDB" id="A0AAP0IKE2"/>
<reference evidence="1 2" key="1">
    <citation type="submission" date="2024-01" db="EMBL/GenBank/DDBJ databases">
        <title>Genome assemblies of Stephania.</title>
        <authorList>
            <person name="Yang L."/>
        </authorList>
    </citation>
    <scope>NUCLEOTIDE SEQUENCE [LARGE SCALE GENOMIC DNA]</scope>
    <source>
        <strain evidence="1">QJT</strain>
        <tissue evidence="1">Leaf</tissue>
    </source>
</reference>
<dbReference type="Pfam" id="PF01209">
    <property type="entry name" value="Ubie_methyltran"/>
    <property type="match status" value="1"/>
</dbReference>
<sequence>MERKTQRSRCFAICLQPSWCILCKTDSETIDRVFLHCSFSECIWREMAAELGRAWSAPRCLSECMKDDEVHWLSGFRYFVGDVAFRILENINNISCRALQEGFEDDLKAETQVYVCDINPKMLNVGKKPAAERGLGGSRSLIWVKGNAEALSFEDGSMDGYTITFGIRNVSHPESSCRSL</sequence>
<dbReference type="PANTHER" id="PTHR43591:SF24">
    <property type="entry name" value="2-METHOXY-6-POLYPRENYL-1,4-BENZOQUINOL METHYLASE, MITOCHONDRIAL"/>
    <property type="match status" value="1"/>
</dbReference>
<gene>
    <name evidence="1" type="ORF">Sjap_015273</name>
</gene>
<comment type="caution">
    <text evidence="1">The sequence shown here is derived from an EMBL/GenBank/DDBJ whole genome shotgun (WGS) entry which is preliminary data.</text>
</comment>
<evidence type="ECO:0000313" key="2">
    <source>
        <dbReference type="Proteomes" id="UP001417504"/>
    </source>
</evidence>
<protein>
    <recommendedName>
        <fullName evidence="3">Reverse transcriptase zinc-binding domain-containing protein</fullName>
    </recommendedName>
</protein>
<organism evidence="1 2">
    <name type="scientific">Stephania japonica</name>
    <dbReference type="NCBI Taxonomy" id="461633"/>
    <lineage>
        <taxon>Eukaryota</taxon>
        <taxon>Viridiplantae</taxon>
        <taxon>Streptophyta</taxon>
        <taxon>Embryophyta</taxon>
        <taxon>Tracheophyta</taxon>
        <taxon>Spermatophyta</taxon>
        <taxon>Magnoliopsida</taxon>
        <taxon>Ranunculales</taxon>
        <taxon>Menispermaceae</taxon>
        <taxon>Menispermoideae</taxon>
        <taxon>Cissampelideae</taxon>
        <taxon>Stephania</taxon>
    </lineage>
</organism>